<feature type="compositionally biased region" description="Basic residues" evidence="3">
    <location>
        <begin position="246"/>
        <end position="260"/>
    </location>
</feature>
<dbReference type="OrthoDB" id="41445at2759"/>
<accession>A8P670</accession>
<dbReference type="PANTHER" id="PTHR14087">
    <property type="entry name" value="THYMOCYTE NUCLEAR PROTEIN 1"/>
    <property type="match status" value="1"/>
</dbReference>
<dbReference type="VEuPathDB" id="FungiDB:CC1G_10662"/>
<dbReference type="HOGENOM" id="CLU_041799_1_1_1"/>
<dbReference type="OMA" id="SWDESHP"/>
<dbReference type="InterPro" id="IPR047197">
    <property type="entry name" value="THYN1-like_EVE"/>
</dbReference>
<dbReference type="eggNOG" id="KOG3383">
    <property type="taxonomic scope" value="Eukaryota"/>
</dbReference>
<proteinExistence type="predicted"/>
<dbReference type="SUPFAM" id="SSF88697">
    <property type="entry name" value="PUA domain-like"/>
    <property type="match status" value="1"/>
</dbReference>
<dbReference type="InterPro" id="IPR052181">
    <property type="entry name" value="5hmC_binding"/>
</dbReference>
<evidence type="ECO:0000313" key="6">
    <source>
        <dbReference type="Proteomes" id="UP000001861"/>
    </source>
</evidence>
<dbReference type="FunCoup" id="A8P670">
    <property type="interactions" value="274"/>
</dbReference>
<dbReference type="AlphaFoldDB" id="A8P670"/>
<dbReference type="PANTHER" id="PTHR14087:SF7">
    <property type="entry name" value="THYMOCYTE NUCLEAR PROTEIN 1"/>
    <property type="match status" value="1"/>
</dbReference>
<evidence type="ECO:0000256" key="1">
    <source>
        <dbReference type="ARBA" id="ARBA00004123"/>
    </source>
</evidence>
<evidence type="ECO:0000259" key="4">
    <source>
        <dbReference type="Pfam" id="PF01878"/>
    </source>
</evidence>
<gene>
    <name evidence="5" type="ORF">CC1G_10662</name>
</gene>
<dbReference type="InterPro" id="IPR002740">
    <property type="entry name" value="EVE_domain"/>
</dbReference>
<name>A8P670_COPC7</name>
<comment type="subcellular location">
    <subcellularLocation>
        <location evidence="1">Nucleus</location>
    </subcellularLocation>
</comment>
<dbReference type="Pfam" id="PF01878">
    <property type="entry name" value="EVE"/>
    <property type="match status" value="1"/>
</dbReference>
<feature type="region of interest" description="Disordered" evidence="3">
    <location>
        <begin position="201"/>
        <end position="310"/>
    </location>
</feature>
<evidence type="ECO:0000256" key="2">
    <source>
        <dbReference type="ARBA" id="ARBA00023242"/>
    </source>
</evidence>
<reference evidence="5 6" key="1">
    <citation type="journal article" date="2010" name="Proc. Natl. Acad. Sci. U.S.A.">
        <title>Insights into evolution of multicellular fungi from the assembled chromosomes of the mushroom Coprinopsis cinerea (Coprinus cinereus).</title>
        <authorList>
            <person name="Stajich J.E."/>
            <person name="Wilke S.K."/>
            <person name="Ahren D."/>
            <person name="Au C.H."/>
            <person name="Birren B.W."/>
            <person name="Borodovsky M."/>
            <person name="Burns C."/>
            <person name="Canback B."/>
            <person name="Casselton L.A."/>
            <person name="Cheng C.K."/>
            <person name="Deng J."/>
            <person name="Dietrich F.S."/>
            <person name="Fargo D.C."/>
            <person name="Farman M.L."/>
            <person name="Gathman A.C."/>
            <person name="Goldberg J."/>
            <person name="Guigo R."/>
            <person name="Hoegger P.J."/>
            <person name="Hooker J.B."/>
            <person name="Huggins A."/>
            <person name="James T.Y."/>
            <person name="Kamada T."/>
            <person name="Kilaru S."/>
            <person name="Kodira C."/>
            <person name="Kues U."/>
            <person name="Kupfer D."/>
            <person name="Kwan H.S."/>
            <person name="Lomsadze A."/>
            <person name="Li W."/>
            <person name="Lilly W.W."/>
            <person name="Ma L.J."/>
            <person name="Mackey A.J."/>
            <person name="Manning G."/>
            <person name="Martin F."/>
            <person name="Muraguchi H."/>
            <person name="Natvig D.O."/>
            <person name="Palmerini H."/>
            <person name="Ramesh M.A."/>
            <person name="Rehmeyer C.J."/>
            <person name="Roe B.A."/>
            <person name="Shenoy N."/>
            <person name="Stanke M."/>
            <person name="Ter-Hovhannisyan V."/>
            <person name="Tunlid A."/>
            <person name="Velagapudi R."/>
            <person name="Vision T.J."/>
            <person name="Zeng Q."/>
            <person name="Zolan M.E."/>
            <person name="Pukkila P.J."/>
        </authorList>
    </citation>
    <scope>NUCLEOTIDE SEQUENCE [LARGE SCALE GENOMIC DNA]</scope>
    <source>
        <strain evidence="6">Okayama-7 / 130 / ATCC MYA-4618 / FGSC 9003</strain>
    </source>
</reference>
<evidence type="ECO:0000256" key="3">
    <source>
        <dbReference type="SAM" id="MobiDB-lite"/>
    </source>
</evidence>
<keyword evidence="2" id="KW-0539">Nucleus</keyword>
<dbReference type="Proteomes" id="UP000001861">
    <property type="component" value="Unassembled WGS sequence"/>
</dbReference>
<dbReference type="EMBL" id="AACS02000005">
    <property type="protein sequence ID" value="EAU82757.2"/>
    <property type="molecule type" value="Genomic_DNA"/>
</dbReference>
<evidence type="ECO:0000313" key="5">
    <source>
        <dbReference type="EMBL" id="EAU82757.2"/>
    </source>
</evidence>
<dbReference type="GO" id="GO:0005634">
    <property type="term" value="C:nucleus"/>
    <property type="evidence" value="ECO:0007669"/>
    <property type="project" value="UniProtKB-SubCell"/>
</dbReference>
<comment type="caution">
    <text evidence="5">The sequence shown here is derived from an EMBL/GenBank/DDBJ whole genome shotgun (WGS) entry which is preliminary data.</text>
</comment>
<dbReference type="RefSeq" id="XP_001839097.2">
    <property type="nucleotide sequence ID" value="XM_001839045.2"/>
</dbReference>
<organism evidence="5 6">
    <name type="scientific">Coprinopsis cinerea (strain Okayama-7 / 130 / ATCC MYA-4618 / FGSC 9003)</name>
    <name type="common">Inky cap fungus</name>
    <name type="synonym">Hormographiella aspergillata</name>
    <dbReference type="NCBI Taxonomy" id="240176"/>
    <lineage>
        <taxon>Eukaryota</taxon>
        <taxon>Fungi</taxon>
        <taxon>Dikarya</taxon>
        <taxon>Basidiomycota</taxon>
        <taxon>Agaricomycotina</taxon>
        <taxon>Agaricomycetes</taxon>
        <taxon>Agaricomycetidae</taxon>
        <taxon>Agaricales</taxon>
        <taxon>Agaricineae</taxon>
        <taxon>Psathyrellaceae</taxon>
        <taxon>Coprinopsis</taxon>
    </lineage>
</organism>
<dbReference type="KEGG" id="cci:CC1G_10662"/>
<feature type="compositionally biased region" description="Basic and acidic residues" evidence="3">
    <location>
        <begin position="224"/>
        <end position="245"/>
    </location>
</feature>
<dbReference type="GeneID" id="6015699"/>
<dbReference type="STRING" id="240176.A8P670"/>
<sequence>MATNEDGAGSDTSQRAPNYYLLKAEPDSRIVKGQDVKFSVDDFEEVKTSPWEGVRNFEARNIMKEMKVGDKALFYHSNCKNPGIAAFAEVSREAYPDFTAWDESHPYFDPKTDKENPKWFMVDLTFVCRPKNFVPLALLRYIATLTLQNIPSELSYLGKDGIKALQGMDLVTRGRLSVQRVRQPEWEAIQKLAEHGGWDDLDLKKKQTGSATAARSRNAKGKQAARDEKDKDKDSEEDAKSDKASKKAGKGKAGKAKGTKRPATNEDSDSSLTDLDGETASPAGGARSKAVPETESREGEGLRRSKRRKT</sequence>
<dbReference type="Gene3D" id="3.10.590.10">
    <property type="entry name" value="ph1033 like domains"/>
    <property type="match status" value="1"/>
</dbReference>
<feature type="compositionally biased region" description="Basic and acidic residues" evidence="3">
    <location>
        <begin position="290"/>
        <end position="303"/>
    </location>
</feature>
<feature type="domain" description="EVE" evidence="4">
    <location>
        <begin position="18"/>
        <end position="191"/>
    </location>
</feature>
<dbReference type="InterPro" id="IPR015947">
    <property type="entry name" value="PUA-like_sf"/>
</dbReference>
<keyword evidence="6" id="KW-1185">Reference proteome</keyword>
<protein>
    <recommendedName>
        <fullName evidence="4">EVE domain-containing protein</fullName>
    </recommendedName>
</protein>
<dbReference type="InParanoid" id="A8P670"/>
<dbReference type="CDD" id="cd21133">
    <property type="entry name" value="EVE"/>
    <property type="match status" value="1"/>
</dbReference>
<dbReference type="FunFam" id="3.10.590.10:FF:000006">
    <property type="entry name" value="Chromosome 7, whole genome shotgun sequence"/>
    <property type="match status" value="1"/>
</dbReference>